<dbReference type="InterPro" id="IPR005593">
    <property type="entry name" value="Xul5P/Fru6P_PKetolase"/>
</dbReference>
<dbReference type="PANTHER" id="PTHR31273:SF1">
    <property type="entry name" value="PHOSPHOKETOLASE-RELATED"/>
    <property type="match status" value="1"/>
</dbReference>
<comment type="caution">
    <text evidence="8">The sequence shown here is derived from an EMBL/GenBank/DDBJ whole genome shotgun (WGS) entry which is preliminary data.</text>
</comment>
<evidence type="ECO:0000259" key="6">
    <source>
        <dbReference type="Pfam" id="PF09363"/>
    </source>
</evidence>
<evidence type="ECO:0008006" key="10">
    <source>
        <dbReference type="Google" id="ProtNLM"/>
    </source>
</evidence>
<evidence type="ECO:0000259" key="7">
    <source>
        <dbReference type="Pfam" id="PF09364"/>
    </source>
</evidence>
<evidence type="ECO:0000256" key="2">
    <source>
        <dbReference type="ARBA" id="ARBA00005623"/>
    </source>
</evidence>
<sequence length="886" mass="99489">MCSDVANTGNKVNKANIQCCLMKPIYIPISSITPSVSLFIPSFLAYLRFNVLLLSQNHSKTYNIKFNMPGEVITEPNPQALPSHLPEYLDQLSVKLKYETLDEKACDALLKFRRAACYIAAAMIFLQENTLLKSELTFNHVKPRLLGHWGTCPGLILVYSHLNYLIRTMDLDMLYVVGPGHGAPAILAALWLEGSLERFYPQYSQDSKGLHNLISTFSTTAGLPSHINAETPGAIHEGGELGYALAVSFGAVMDNPDLIVPCIVGDGEAESGPTATSWHAIKYLDPKESGAVLPILHLNGFKISERTIFGCMDHRELVALFSGYGYQVRFVEDISDIDSDLHFSMVWAIKEIHKIQKAARSGKPIMKPRWPMLILRTSKGWSGPKQLHGKFIEGSYHSHQVPLPKAKTDKEELGLLQKWLSSYKPEELFTSDGDVIDEIKSVIPTEDKKKLGQRIEVYNSYTPPNLPDWKPFCAQKGSNESSMKLIGTFINQIFKDNPNSVRLFSPDELESNKLDAVLEGTNRNFQWDEFANARGGRVIEVLSEHMCQGFMQGYTLTGRIGIFPSYESFLGIIHTMMVQYAKFIKMALETKWHSGVSSVNYIESSTWTRQEHNGFSHQNPSFIGSVLKLKPTAARVYLPPDANTFLTTLHHCVKSKNYINLMVGSKQPTPVYLTPKEAESHCRAGASIWKFCSTDDGVNPDVVLVGIGVELMFEVIAAAALLRKLIPELRVCVVNVTDLMILENEGRHPHALSTEAWDALFTSDKPIHFNYHGYPTELQGLLFGRPHLERVSVDGYIEEGSTTTPFDMMLVNRVSRFHVAQQAIRAAARTNEKIRVYQQELNAQLEESIVNTRKYIVENHNDPEGIYDTPQFHNFNQPTESFWNQG</sequence>
<dbReference type="SUPFAM" id="SSF52518">
    <property type="entry name" value="Thiamin diphosphate-binding fold (THDP-binding)"/>
    <property type="match status" value="2"/>
</dbReference>
<dbReference type="InterPro" id="IPR009014">
    <property type="entry name" value="Transketo_C/PFOR_II"/>
</dbReference>
<comment type="similarity">
    <text evidence="2">Belongs to the XFP family.</text>
</comment>
<dbReference type="PROSITE" id="PS60002">
    <property type="entry name" value="PHOSPHOKETOLASE_1"/>
    <property type="match status" value="1"/>
</dbReference>
<dbReference type="Pfam" id="PF03894">
    <property type="entry name" value="XFP"/>
    <property type="match status" value="1"/>
</dbReference>
<keyword evidence="3" id="KW-0786">Thiamine pyrophosphate</keyword>
<evidence type="ECO:0000256" key="4">
    <source>
        <dbReference type="ARBA" id="ARBA00023239"/>
    </source>
</evidence>
<dbReference type="Pfam" id="PF09364">
    <property type="entry name" value="XFP_N"/>
    <property type="match status" value="1"/>
</dbReference>
<evidence type="ECO:0000313" key="9">
    <source>
        <dbReference type="Proteomes" id="UP000191518"/>
    </source>
</evidence>
<dbReference type="Gene3D" id="3.40.50.920">
    <property type="match status" value="1"/>
</dbReference>
<organism evidence="8 9">
    <name type="scientific">Penicillium vulpinum</name>
    <dbReference type="NCBI Taxonomy" id="29845"/>
    <lineage>
        <taxon>Eukaryota</taxon>
        <taxon>Fungi</taxon>
        <taxon>Dikarya</taxon>
        <taxon>Ascomycota</taxon>
        <taxon>Pezizomycotina</taxon>
        <taxon>Eurotiomycetes</taxon>
        <taxon>Eurotiomycetidae</taxon>
        <taxon>Eurotiales</taxon>
        <taxon>Aspergillaceae</taxon>
        <taxon>Penicillium</taxon>
    </lineage>
</organism>
<dbReference type="Pfam" id="PF09363">
    <property type="entry name" value="XFP_C"/>
    <property type="match status" value="1"/>
</dbReference>
<dbReference type="InterPro" id="IPR029061">
    <property type="entry name" value="THDP-binding"/>
</dbReference>
<gene>
    <name evidence="8" type="ORF">PENVUL_c003G06506</name>
</gene>
<evidence type="ECO:0000313" key="8">
    <source>
        <dbReference type="EMBL" id="OQE11066.1"/>
    </source>
</evidence>
<dbReference type="InterPro" id="IPR018970">
    <property type="entry name" value="Xul5P/Fru6P_PKetolase_N"/>
</dbReference>
<dbReference type="InterPro" id="IPR019790">
    <property type="entry name" value="Xul5P/Fru6P_PKetolase_CS"/>
</dbReference>
<dbReference type="SUPFAM" id="SSF52922">
    <property type="entry name" value="TK C-terminal domain-like"/>
    <property type="match status" value="1"/>
</dbReference>
<keyword evidence="9" id="KW-1185">Reference proteome</keyword>
<dbReference type="STRING" id="29845.A0A1V6SB11"/>
<evidence type="ECO:0000256" key="1">
    <source>
        <dbReference type="ARBA" id="ARBA00001964"/>
    </source>
</evidence>
<comment type="cofactor">
    <cofactor evidence="1">
        <name>thiamine diphosphate</name>
        <dbReference type="ChEBI" id="CHEBI:58937"/>
    </cofactor>
</comment>
<dbReference type="PANTHER" id="PTHR31273">
    <property type="entry name" value="PHOSPHOKETOLASE-RELATED"/>
    <property type="match status" value="1"/>
</dbReference>
<dbReference type="PROSITE" id="PS60003">
    <property type="entry name" value="PHOSPHOKETOLASE_2"/>
    <property type="match status" value="1"/>
</dbReference>
<evidence type="ECO:0000256" key="3">
    <source>
        <dbReference type="ARBA" id="ARBA00023052"/>
    </source>
</evidence>
<protein>
    <recommendedName>
        <fullName evidence="10">Xylulose 5-phosphate/Fructose 6-phosphate phosphoketolase N-terminal domain-containing protein</fullName>
    </recommendedName>
</protein>
<proteinExistence type="inferred from homology"/>
<name>A0A1V6SB11_9EURO</name>
<dbReference type="InterPro" id="IPR018969">
    <property type="entry name" value="Xul5P/Fru6P_PKetolase_C"/>
</dbReference>
<reference evidence="9" key="1">
    <citation type="journal article" date="2017" name="Nat. Microbiol.">
        <title>Global analysis of biosynthetic gene clusters reveals vast potential of secondary metabolite production in Penicillium species.</title>
        <authorList>
            <person name="Nielsen J.C."/>
            <person name="Grijseels S."/>
            <person name="Prigent S."/>
            <person name="Ji B."/>
            <person name="Dainat J."/>
            <person name="Nielsen K.F."/>
            <person name="Frisvad J.C."/>
            <person name="Workman M."/>
            <person name="Nielsen J."/>
        </authorList>
    </citation>
    <scope>NUCLEOTIDE SEQUENCE [LARGE SCALE GENOMIC DNA]</scope>
    <source>
        <strain evidence="9">IBT 29486</strain>
    </source>
</reference>
<feature type="domain" description="Xylulose 5-phosphate/Fructose 6-phosphate phosphoketolase N-terminal" evidence="7">
    <location>
        <begin position="102"/>
        <end position="461"/>
    </location>
</feature>
<dbReference type="GO" id="GO:0016832">
    <property type="term" value="F:aldehyde-lyase activity"/>
    <property type="evidence" value="ECO:0007669"/>
    <property type="project" value="InterPro"/>
</dbReference>
<feature type="coiled-coil region" evidence="5">
    <location>
        <begin position="820"/>
        <end position="847"/>
    </location>
</feature>
<feature type="domain" description="Xylulose 5-phosphate/Fructose 6-phosphate phosphoketolase C-terminal" evidence="6">
    <location>
        <begin position="666"/>
        <end position="869"/>
    </location>
</feature>
<dbReference type="GO" id="GO:0005975">
    <property type="term" value="P:carbohydrate metabolic process"/>
    <property type="evidence" value="ECO:0007669"/>
    <property type="project" value="InterPro"/>
</dbReference>
<dbReference type="InterPro" id="IPR019789">
    <property type="entry name" value="Xul5P/Fru6P_PKetolase_ThDP_BS"/>
</dbReference>
<keyword evidence="4" id="KW-0456">Lyase</keyword>
<dbReference type="Gene3D" id="3.40.50.970">
    <property type="match status" value="2"/>
</dbReference>
<dbReference type="Proteomes" id="UP000191518">
    <property type="component" value="Unassembled WGS sequence"/>
</dbReference>
<evidence type="ECO:0000256" key="5">
    <source>
        <dbReference type="SAM" id="Coils"/>
    </source>
</evidence>
<dbReference type="EMBL" id="MDYP01000003">
    <property type="protein sequence ID" value="OQE11066.1"/>
    <property type="molecule type" value="Genomic_DNA"/>
</dbReference>
<keyword evidence="5" id="KW-0175">Coiled coil</keyword>
<accession>A0A1V6SB11</accession>
<dbReference type="AlphaFoldDB" id="A0A1V6SB11"/>